<evidence type="ECO:0000313" key="7">
    <source>
        <dbReference type="Proteomes" id="UP000005636"/>
    </source>
</evidence>
<comment type="subcellular location">
    <subcellularLocation>
        <location evidence="5">Cell membrane</location>
        <topology evidence="5">Lipid-anchor</topology>
    </subcellularLocation>
</comment>
<keyword evidence="3 5" id="KW-0762">Sugar transport</keyword>
<dbReference type="Pfam" id="PF13416">
    <property type="entry name" value="SBP_bac_8"/>
    <property type="match status" value="1"/>
</dbReference>
<dbReference type="EMBL" id="CP003125">
    <property type="protein sequence ID" value="AEV18358.1"/>
    <property type="molecule type" value="Genomic_DNA"/>
</dbReference>
<sequence length="429" mass="46962">MMRSISKHLALMSVMAFSLSLAACGPKENANQGSRAGENKESNGKVELVVWEDIQKSAGIKDAIAQFEKENNVTVKIIEKPYAKQIEDLRLDGPAGTGPDVLTMPSDQIGTAVTEGLIKELNVEEDIQSIYTEAAMQSQKVNNKVYGLPKAVETTMLYYNKDLISEEELPKTLEEWYEYSKKVTDGKKFGFLALFDQIYYAQSVMSAYGGYIFGKDENGNYNPNDIGLNNAGAVEGAKMIQKFYKERLFPSGMIGEQGINVLESLFTEGKAAAIISGPWNIEPFTKAGINFGVTKLPALQNGKNMSAFIGVKSYNVSAYSKHPDLAEKLVIFLANEENSKKRYEVTKEVPAVKALADDPVVKNSEAARAVAEQSQFSEMIPNIPEMNEVWKPADSALQTIATGKADPKAALDQAVKTIKGQIKAKHSGK</sequence>
<dbReference type="InterPro" id="IPR006060">
    <property type="entry name" value="Maltose/Cyclodextrin-bd"/>
</dbReference>
<dbReference type="SUPFAM" id="SSF53850">
    <property type="entry name" value="Periplasmic binding protein-like II"/>
    <property type="match status" value="1"/>
</dbReference>
<comment type="similarity">
    <text evidence="1 5">Belongs to the bacterial solute-binding protein 1 family.</text>
</comment>
<keyword evidence="5" id="KW-0472">Membrane</keyword>
<evidence type="ECO:0000256" key="3">
    <source>
        <dbReference type="ARBA" id="ARBA00022597"/>
    </source>
</evidence>
<dbReference type="InterPro" id="IPR006059">
    <property type="entry name" value="SBP"/>
</dbReference>
<keyword evidence="7" id="KW-1185">Reference proteome</keyword>
<evidence type="ECO:0000256" key="2">
    <source>
        <dbReference type="ARBA" id="ARBA00022448"/>
    </source>
</evidence>
<dbReference type="PANTHER" id="PTHR30061">
    <property type="entry name" value="MALTOSE-BINDING PERIPLASMIC PROTEIN"/>
    <property type="match status" value="1"/>
</dbReference>
<organism evidence="6 7">
    <name type="scientific">Geobacillus thermoleovorans CCB_US3_UF5</name>
    <dbReference type="NCBI Taxonomy" id="1111068"/>
    <lineage>
        <taxon>Bacteria</taxon>
        <taxon>Bacillati</taxon>
        <taxon>Bacillota</taxon>
        <taxon>Bacilli</taxon>
        <taxon>Bacillales</taxon>
        <taxon>Anoxybacillaceae</taxon>
        <taxon>Geobacillus</taxon>
        <taxon>Geobacillus thermoleovorans group</taxon>
    </lineage>
</organism>
<dbReference type="PRINTS" id="PR00181">
    <property type="entry name" value="MALTOSEBP"/>
</dbReference>
<reference evidence="6 7" key="1">
    <citation type="submission" date="2011-11" db="EMBL/GenBank/DDBJ databases">
        <title>Complete genome sequence of thermophilic Geobacillus thermoleovorans CCB_US3_UF5.</title>
        <authorList>
            <person name="Muhd Sakaff M.K.L."/>
            <person name="Abdul Rahman A.Y."/>
            <person name="Saito J.A."/>
            <person name="Hou S."/>
            <person name="Alam M."/>
        </authorList>
    </citation>
    <scope>NUCLEOTIDE SEQUENCE [LARGE SCALE GENOMIC DNA]</scope>
    <source>
        <strain evidence="6 7">CCB_US3_UF5</strain>
    </source>
</reference>
<accession>A0ABN3ZSN4</accession>
<feature type="signal peptide" evidence="5">
    <location>
        <begin position="1"/>
        <end position="22"/>
    </location>
</feature>
<dbReference type="Gene3D" id="3.40.190.10">
    <property type="entry name" value="Periplasmic binding protein-like II"/>
    <property type="match status" value="2"/>
</dbReference>
<protein>
    <recommendedName>
        <fullName evidence="5">Maltodextrin-binding protein</fullName>
    </recommendedName>
</protein>
<keyword evidence="2 5" id="KW-0813">Transport</keyword>
<dbReference type="Proteomes" id="UP000005636">
    <property type="component" value="Chromosome"/>
</dbReference>
<evidence type="ECO:0000256" key="4">
    <source>
        <dbReference type="ARBA" id="ARBA00022729"/>
    </source>
</evidence>
<feature type="chain" id="PRO_5044974213" description="Maltodextrin-binding protein" evidence="5">
    <location>
        <begin position="23"/>
        <end position="429"/>
    </location>
</feature>
<keyword evidence="5" id="KW-0449">Lipoprotein</keyword>
<name>A0ABN3ZSN4_GEOTH</name>
<proteinExistence type="inferred from homology"/>
<gene>
    <name evidence="6" type="ORF">GTCCBUS3UF5_10390</name>
</gene>
<keyword evidence="5" id="KW-1003">Cell membrane</keyword>
<dbReference type="PROSITE" id="PS51257">
    <property type="entry name" value="PROKAR_LIPOPROTEIN"/>
    <property type="match status" value="1"/>
</dbReference>
<evidence type="ECO:0000256" key="5">
    <source>
        <dbReference type="RuleBase" id="RU365005"/>
    </source>
</evidence>
<keyword evidence="4 5" id="KW-0732">Signal</keyword>
<dbReference type="PANTHER" id="PTHR30061:SF50">
    <property type="entry name" value="MALTOSE_MALTODEXTRIN-BINDING PERIPLASMIC PROTEIN"/>
    <property type="match status" value="1"/>
</dbReference>
<evidence type="ECO:0000256" key="1">
    <source>
        <dbReference type="ARBA" id="ARBA00008520"/>
    </source>
</evidence>
<evidence type="ECO:0000313" key="6">
    <source>
        <dbReference type="EMBL" id="AEV18358.1"/>
    </source>
</evidence>